<dbReference type="CDD" id="cd00586">
    <property type="entry name" value="4HBT"/>
    <property type="match status" value="1"/>
</dbReference>
<dbReference type="STRING" id="546871.SAMN04488543_1341"/>
<accession>A0A1H1QJT4</accession>
<gene>
    <name evidence="3" type="ORF">SAMN04488543_1341</name>
</gene>
<evidence type="ECO:0000313" key="4">
    <source>
        <dbReference type="Proteomes" id="UP000199092"/>
    </source>
</evidence>
<proteinExistence type="inferred from homology"/>
<dbReference type="AlphaFoldDB" id="A0A1H1QJT4"/>
<evidence type="ECO:0000256" key="2">
    <source>
        <dbReference type="ARBA" id="ARBA00022801"/>
    </source>
</evidence>
<dbReference type="GO" id="GO:0047617">
    <property type="term" value="F:fatty acyl-CoA hydrolase activity"/>
    <property type="evidence" value="ECO:0007669"/>
    <property type="project" value="TreeGrafter"/>
</dbReference>
<keyword evidence="4" id="KW-1185">Reference proteome</keyword>
<comment type="similarity">
    <text evidence="1">Belongs to the 4-hydroxybenzoyl-CoA thioesterase family.</text>
</comment>
<keyword evidence="2 3" id="KW-0378">Hydrolase</keyword>
<reference evidence="3 4" key="1">
    <citation type="submission" date="2016-10" db="EMBL/GenBank/DDBJ databases">
        <authorList>
            <person name="de Groot N.N."/>
        </authorList>
    </citation>
    <scope>NUCLEOTIDE SEQUENCE [LARGE SCALE GENOMIC DNA]</scope>
    <source>
        <strain evidence="3 4">DSM 21741</strain>
    </source>
</reference>
<sequence>MPDYRYRHTFGTRWNDNDQYGHVNNVVHYEAMDTTINRWLIQEAGLDPRGGTHMAVCAASSCRYLRPVSYPDTLEVGLRAGRVGTTSITWELGLFVEGDPEPAATGSFTHVFVDPSTLRPVPVPADLRSRIERELG</sequence>
<dbReference type="Proteomes" id="UP000199092">
    <property type="component" value="Chromosome I"/>
</dbReference>
<dbReference type="PANTHER" id="PTHR31793:SF27">
    <property type="entry name" value="NOVEL THIOESTERASE SUPERFAMILY DOMAIN AND SAPOSIN A-TYPE DOMAIN CONTAINING PROTEIN (0610012H03RIK)"/>
    <property type="match status" value="1"/>
</dbReference>
<dbReference type="RefSeq" id="WP_091411341.1">
    <property type="nucleotide sequence ID" value="NZ_LT629749.1"/>
</dbReference>
<protein>
    <submittedName>
        <fullName evidence="3">Acyl-CoA thioester hydrolase</fullName>
    </submittedName>
</protein>
<dbReference type="PANTHER" id="PTHR31793">
    <property type="entry name" value="4-HYDROXYBENZOYL-COA THIOESTERASE FAMILY MEMBER"/>
    <property type="match status" value="1"/>
</dbReference>
<name>A0A1H1QJT4_9ACTN</name>
<dbReference type="OrthoDB" id="9799036at2"/>
<dbReference type="InterPro" id="IPR029069">
    <property type="entry name" value="HotDog_dom_sf"/>
</dbReference>
<dbReference type="InterPro" id="IPR050563">
    <property type="entry name" value="4-hydroxybenzoyl-CoA_TE"/>
</dbReference>
<dbReference type="EMBL" id="LT629749">
    <property type="protein sequence ID" value="SDS23655.1"/>
    <property type="molecule type" value="Genomic_DNA"/>
</dbReference>
<organism evidence="3 4">
    <name type="scientific">Friedmanniella luteola</name>
    <dbReference type="NCBI Taxonomy" id="546871"/>
    <lineage>
        <taxon>Bacteria</taxon>
        <taxon>Bacillati</taxon>
        <taxon>Actinomycetota</taxon>
        <taxon>Actinomycetes</taxon>
        <taxon>Propionibacteriales</taxon>
        <taxon>Nocardioidaceae</taxon>
        <taxon>Friedmanniella</taxon>
    </lineage>
</organism>
<evidence type="ECO:0000313" key="3">
    <source>
        <dbReference type="EMBL" id="SDS23655.1"/>
    </source>
</evidence>
<evidence type="ECO:0000256" key="1">
    <source>
        <dbReference type="ARBA" id="ARBA00005953"/>
    </source>
</evidence>
<dbReference type="SUPFAM" id="SSF54637">
    <property type="entry name" value="Thioesterase/thiol ester dehydrase-isomerase"/>
    <property type="match status" value="1"/>
</dbReference>
<dbReference type="Pfam" id="PF13279">
    <property type="entry name" value="4HBT_2"/>
    <property type="match status" value="1"/>
</dbReference>
<dbReference type="Gene3D" id="3.10.129.10">
    <property type="entry name" value="Hotdog Thioesterase"/>
    <property type="match status" value="1"/>
</dbReference>